<dbReference type="PROSITE" id="PS51704">
    <property type="entry name" value="GP_PDE"/>
    <property type="match status" value="1"/>
</dbReference>
<reference evidence="3 4" key="1">
    <citation type="submission" date="2019-02" db="EMBL/GenBank/DDBJ databases">
        <title>Deep-cultivation of Planctomycetes and their phenomic and genomic characterization uncovers novel biology.</title>
        <authorList>
            <person name="Wiegand S."/>
            <person name="Jogler M."/>
            <person name="Boedeker C."/>
            <person name="Pinto D."/>
            <person name="Vollmers J."/>
            <person name="Rivas-Marin E."/>
            <person name="Kohn T."/>
            <person name="Peeters S.H."/>
            <person name="Heuer A."/>
            <person name="Rast P."/>
            <person name="Oberbeckmann S."/>
            <person name="Bunk B."/>
            <person name="Jeske O."/>
            <person name="Meyerdierks A."/>
            <person name="Storesund J.E."/>
            <person name="Kallscheuer N."/>
            <person name="Luecker S."/>
            <person name="Lage O.M."/>
            <person name="Pohl T."/>
            <person name="Merkel B.J."/>
            <person name="Hornburger P."/>
            <person name="Mueller R.-W."/>
            <person name="Bruemmer F."/>
            <person name="Labrenz M."/>
            <person name="Spormann A.M."/>
            <person name="Op Den Camp H."/>
            <person name="Overmann J."/>
            <person name="Amann R."/>
            <person name="Jetten M.S.M."/>
            <person name="Mascher T."/>
            <person name="Medema M.H."/>
            <person name="Devos D.P."/>
            <person name="Kaster A.-K."/>
            <person name="Ovreas L."/>
            <person name="Rohde M."/>
            <person name="Galperin M.Y."/>
            <person name="Jogler C."/>
        </authorList>
    </citation>
    <scope>NUCLEOTIDE SEQUENCE [LARGE SCALE GENOMIC DNA]</scope>
    <source>
        <strain evidence="3 4">Pla52n</strain>
    </source>
</reference>
<gene>
    <name evidence="3" type="primary">glpQ1</name>
    <name evidence="3" type="ORF">Pla52n_22210</name>
</gene>
<dbReference type="EC" id="3.1.4.46" evidence="3"/>
<accession>A0A5C6B5B7</accession>
<evidence type="ECO:0000259" key="2">
    <source>
        <dbReference type="PROSITE" id="PS51704"/>
    </source>
</evidence>
<dbReference type="CDD" id="cd08582">
    <property type="entry name" value="GDPD_like_2"/>
    <property type="match status" value="1"/>
</dbReference>
<proteinExistence type="predicted"/>
<evidence type="ECO:0000256" key="1">
    <source>
        <dbReference type="SAM" id="SignalP"/>
    </source>
</evidence>
<protein>
    <submittedName>
        <fullName evidence="3">Putative glycerophosphoryl diester phosphodiesterase 1</fullName>
        <ecNumber evidence="3">3.1.4.46</ecNumber>
    </submittedName>
</protein>
<dbReference type="GO" id="GO:0008889">
    <property type="term" value="F:glycerophosphodiester phosphodiesterase activity"/>
    <property type="evidence" value="ECO:0007669"/>
    <property type="project" value="UniProtKB-EC"/>
</dbReference>
<dbReference type="PANTHER" id="PTHR46211:SF1">
    <property type="entry name" value="GLYCEROPHOSPHODIESTER PHOSPHODIESTERASE, CYTOPLASMIC"/>
    <property type="match status" value="1"/>
</dbReference>
<dbReference type="PANTHER" id="PTHR46211">
    <property type="entry name" value="GLYCEROPHOSPHORYL DIESTER PHOSPHODIESTERASE"/>
    <property type="match status" value="1"/>
</dbReference>
<feature type="signal peptide" evidence="1">
    <location>
        <begin position="1"/>
        <end position="26"/>
    </location>
</feature>
<dbReference type="Pfam" id="PF03009">
    <property type="entry name" value="GDPD"/>
    <property type="match status" value="1"/>
</dbReference>
<evidence type="ECO:0000313" key="4">
    <source>
        <dbReference type="Proteomes" id="UP000320176"/>
    </source>
</evidence>
<name>A0A5C6B5B7_9BACT</name>
<evidence type="ECO:0000313" key="3">
    <source>
        <dbReference type="EMBL" id="TWU06499.1"/>
    </source>
</evidence>
<dbReference type="InterPro" id="IPR030395">
    <property type="entry name" value="GP_PDE_dom"/>
</dbReference>
<organism evidence="3 4">
    <name type="scientific">Stieleria varia</name>
    <dbReference type="NCBI Taxonomy" id="2528005"/>
    <lineage>
        <taxon>Bacteria</taxon>
        <taxon>Pseudomonadati</taxon>
        <taxon>Planctomycetota</taxon>
        <taxon>Planctomycetia</taxon>
        <taxon>Pirellulales</taxon>
        <taxon>Pirellulaceae</taxon>
        <taxon>Stieleria</taxon>
    </lineage>
</organism>
<comment type="caution">
    <text evidence="3">The sequence shown here is derived from an EMBL/GenBank/DDBJ whole genome shotgun (WGS) entry which is preliminary data.</text>
</comment>
<dbReference type="InterPro" id="IPR017946">
    <property type="entry name" value="PLC-like_Pdiesterase_TIM-brl"/>
</dbReference>
<dbReference type="EMBL" id="SJPN01000002">
    <property type="protein sequence ID" value="TWU06499.1"/>
    <property type="molecule type" value="Genomic_DNA"/>
</dbReference>
<dbReference type="GO" id="GO:0006629">
    <property type="term" value="P:lipid metabolic process"/>
    <property type="evidence" value="ECO:0007669"/>
    <property type="project" value="InterPro"/>
</dbReference>
<dbReference type="Proteomes" id="UP000320176">
    <property type="component" value="Unassembled WGS sequence"/>
</dbReference>
<keyword evidence="4" id="KW-1185">Reference proteome</keyword>
<feature type="domain" description="GP-PDE" evidence="2">
    <location>
        <begin position="27"/>
        <end position="273"/>
    </location>
</feature>
<dbReference type="Gene3D" id="3.20.20.190">
    <property type="entry name" value="Phosphatidylinositol (PI) phosphodiesterase"/>
    <property type="match status" value="1"/>
</dbReference>
<feature type="chain" id="PRO_5023045466" evidence="1">
    <location>
        <begin position="27"/>
        <end position="280"/>
    </location>
</feature>
<dbReference type="SUPFAM" id="SSF51695">
    <property type="entry name" value="PLC-like phosphodiesterases"/>
    <property type="match status" value="1"/>
</dbReference>
<dbReference type="AlphaFoldDB" id="A0A5C6B5B7"/>
<keyword evidence="1" id="KW-0732">Signal</keyword>
<sequence precursor="true">MMSCRPYLFVILVVIHSIAASDSVFAQMIVGHRGASADAPENTLSAFRLAWEHDADGVEGDFYLTSDRQIVCIHDKDTERTAGVKLLVKESTLQQLRQLEYGKWKADKWAGEPIATLEQVFDTVPDGKTMVIELKSGPEIVPVLAAELKRLDTDKIKILVIAFDQDNVVACKRLLPDVRVHWLTSLKQKTPASSFRPTAEEIAKTVRETGADGVGLQSRPEVITSTFVEKLRQGDCNEFHVWTVNDPGDAEHYAKLGSIGITTDHPKLIRQTLQRRSKTN</sequence>
<keyword evidence="3" id="KW-0378">Hydrolase</keyword>